<feature type="domain" description="HTH CENPB-type" evidence="5">
    <location>
        <begin position="81"/>
        <end position="156"/>
    </location>
</feature>
<dbReference type="InterPro" id="IPR006600">
    <property type="entry name" value="HTH_CenpB_DNA-bd_dom"/>
</dbReference>
<keyword evidence="2" id="KW-0238">DNA-binding</keyword>
<dbReference type="Pfam" id="PF05225">
    <property type="entry name" value="HTH_psq"/>
    <property type="match status" value="1"/>
</dbReference>
<dbReference type="GO" id="GO:0003677">
    <property type="term" value="F:DNA binding"/>
    <property type="evidence" value="ECO:0007669"/>
    <property type="project" value="UniProtKB-KW"/>
</dbReference>
<proteinExistence type="predicted"/>
<keyword evidence="3" id="KW-0539">Nucleus</keyword>
<dbReference type="SUPFAM" id="SSF46689">
    <property type="entry name" value="Homeodomain-like"/>
    <property type="match status" value="1"/>
</dbReference>
<evidence type="ECO:0000313" key="7">
    <source>
        <dbReference type="RefSeq" id="XP_026287415.1"/>
    </source>
</evidence>
<sequence length="660" mass="74461">MDKARANALVVIDKHRKRKNILRRSYLKKIKCVRPNYKPEDVMAAMHAIWKGMSRRQAAKEFNIPRSTLLDKLDGKRPVETSPGPNPFLTKAEEQTLESWAIDLYQRGFPLKTEDLKDMAQAVIQNNQRQTSFKNSRPGRSWMRNFLLRHPKVYEISTDMAAGPRRTRTVTTREEVRQWCLHVRQFLTSLGHENVLDSPHRIFNVDHAEFLFDSSTGLLTDQERNDRIDEKPRDSSDQSDSLPVGMDYISIVATFTAAGGMAPLMFVYPSQGMPQEDLDLLPPKCIQTYSESGLLTGKSFLDYIILFRKWLEQENTTLPVLLLVDGRRSRLNIDVTRYCEEQGIILYCLFPTPKAAISEILSPIIHDSSSSLNKINFASRVHETIKTLEGFENSGDLPSITNVLPHLQSMLQTLGEVRAEPVGSFPPPAYSLLTNNCNFIAQGRSEENCDSDCEFDVELTPVEGEIEIEFPDVDNVDPYAMALHPALLADSDVPKYLIFHVPPTSPKKTEPTPTLACTSEDVCIEDRVDQPDVKAHLIVKPLSSPLPETDNGIAKVESEINDVLDTMLSFGTSHQVECEQLSPLQNSSEEPFLGFSSDNGTIKQSMLDAHSCLRFIECIIAEKNLLQDFKLASTERQWNGAPEAKYLFEVWLAANDGNCR</sequence>
<dbReference type="KEGG" id="foc:113212806"/>
<dbReference type="Proteomes" id="UP000504606">
    <property type="component" value="Unplaced"/>
</dbReference>
<gene>
    <name evidence="7" type="primary">LOC113212806</name>
</gene>
<dbReference type="AlphaFoldDB" id="A0A6J1T6V7"/>
<dbReference type="GeneID" id="113212806"/>
<evidence type="ECO:0000313" key="6">
    <source>
        <dbReference type="Proteomes" id="UP000504606"/>
    </source>
</evidence>
<evidence type="ECO:0000256" key="2">
    <source>
        <dbReference type="ARBA" id="ARBA00023125"/>
    </source>
</evidence>
<comment type="subcellular location">
    <subcellularLocation>
        <location evidence="1">Nucleus</location>
    </subcellularLocation>
</comment>
<dbReference type="PANTHER" id="PTHR19303:SF74">
    <property type="entry name" value="POGO TRANSPOSABLE ELEMENT WITH KRAB DOMAIN"/>
    <property type="match status" value="1"/>
</dbReference>
<dbReference type="OrthoDB" id="6626399at2759"/>
<accession>A0A6J1T6V7</accession>
<dbReference type="InterPro" id="IPR007889">
    <property type="entry name" value="HTH_Psq"/>
</dbReference>
<dbReference type="PROSITE" id="PS51253">
    <property type="entry name" value="HTH_CENPB"/>
    <property type="match status" value="1"/>
</dbReference>
<protein>
    <submittedName>
        <fullName evidence="7">Uncharacterized protein LOC113212806 isoform X1</fullName>
    </submittedName>
</protein>
<dbReference type="Gene3D" id="1.10.10.60">
    <property type="entry name" value="Homeodomain-like"/>
    <property type="match status" value="1"/>
</dbReference>
<evidence type="ECO:0000256" key="3">
    <source>
        <dbReference type="ARBA" id="ARBA00023242"/>
    </source>
</evidence>
<dbReference type="InterPro" id="IPR050863">
    <property type="entry name" value="CenT-Element_Derived"/>
</dbReference>
<dbReference type="PANTHER" id="PTHR19303">
    <property type="entry name" value="TRANSPOSON"/>
    <property type="match status" value="1"/>
</dbReference>
<reference evidence="7" key="1">
    <citation type="submission" date="2025-08" db="UniProtKB">
        <authorList>
            <consortium name="RefSeq"/>
        </authorList>
    </citation>
    <scope>IDENTIFICATION</scope>
    <source>
        <tissue evidence="7">Whole organism</tissue>
    </source>
</reference>
<keyword evidence="6" id="KW-1185">Reference proteome</keyword>
<dbReference type="InterPro" id="IPR009057">
    <property type="entry name" value="Homeodomain-like_sf"/>
</dbReference>
<evidence type="ECO:0000256" key="1">
    <source>
        <dbReference type="ARBA" id="ARBA00004123"/>
    </source>
</evidence>
<name>A0A6J1T6V7_FRAOC</name>
<organism evidence="6 7">
    <name type="scientific">Frankliniella occidentalis</name>
    <name type="common">Western flower thrips</name>
    <name type="synonym">Euthrips occidentalis</name>
    <dbReference type="NCBI Taxonomy" id="133901"/>
    <lineage>
        <taxon>Eukaryota</taxon>
        <taxon>Metazoa</taxon>
        <taxon>Ecdysozoa</taxon>
        <taxon>Arthropoda</taxon>
        <taxon>Hexapoda</taxon>
        <taxon>Insecta</taxon>
        <taxon>Pterygota</taxon>
        <taxon>Neoptera</taxon>
        <taxon>Paraneoptera</taxon>
        <taxon>Thysanoptera</taxon>
        <taxon>Terebrantia</taxon>
        <taxon>Thripoidea</taxon>
        <taxon>Thripidae</taxon>
        <taxon>Frankliniella</taxon>
    </lineage>
</organism>
<feature type="region of interest" description="Disordered" evidence="4">
    <location>
        <begin position="221"/>
        <end position="241"/>
    </location>
</feature>
<dbReference type="GO" id="GO:0005634">
    <property type="term" value="C:nucleus"/>
    <property type="evidence" value="ECO:0007669"/>
    <property type="project" value="UniProtKB-SubCell"/>
</dbReference>
<feature type="compositionally biased region" description="Basic and acidic residues" evidence="4">
    <location>
        <begin position="221"/>
        <end position="236"/>
    </location>
</feature>
<evidence type="ECO:0000256" key="4">
    <source>
        <dbReference type="SAM" id="MobiDB-lite"/>
    </source>
</evidence>
<dbReference type="RefSeq" id="XP_026287415.1">
    <property type="nucleotide sequence ID" value="XM_026431630.2"/>
</dbReference>
<evidence type="ECO:0000259" key="5">
    <source>
        <dbReference type="PROSITE" id="PS51253"/>
    </source>
</evidence>
<dbReference type="Pfam" id="PF03221">
    <property type="entry name" value="HTH_Tnp_Tc5"/>
    <property type="match status" value="1"/>
</dbReference>